<gene>
    <name evidence="1" type="ORF">CCACVL1_24439</name>
</gene>
<sequence>MSEGESQMLSMEKSQMSCIQQFGVDKFGFYYFK</sequence>
<comment type="caution">
    <text evidence="1">The sequence shown here is derived from an EMBL/GenBank/DDBJ whole genome shotgun (WGS) entry which is preliminary data.</text>
</comment>
<dbReference type="AlphaFoldDB" id="A0A1R3GPQ8"/>
<dbReference type="Gramene" id="OMO60051">
    <property type="protein sequence ID" value="OMO60051"/>
    <property type="gene ID" value="CCACVL1_24439"/>
</dbReference>
<evidence type="ECO:0000313" key="1">
    <source>
        <dbReference type="EMBL" id="OMO60051.1"/>
    </source>
</evidence>
<protein>
    <submittedName>
        <fullName evidence="1">Uncharacterized protein</fullName>
    </submittedName>
</protein>
<accession>A0A1R3GPQ8</accession>
<proteinExistence type="predicted"/>
<keyword evidence="2" id="KW-1185">Reference proteome</keyword>
<name>A0A1R3GPQ8_COCAP</name>
<dbReference type="EMBL" id="AWWV01013776">
    <property type="protein sequence ID" value="OMO60051.1"/>
    <property type="molecule type" value="Genomic_DNA"/>
</dbReference>
<evidence type="ECO:0000313" key="2">
    <source>
        <dbReference type="Proteomes" id="UP000188268"/>
    </source>
</evidence>
<organism evidence="1 2">
    <name type="scientific">Corchorus capsularis</name>
    <name type="common">Jute</name>
    <dbReference type="NCBI Taxonomy" id="210143"/>
    <lineage>
        <taxon>Eukaryota</taxon>
        <taxon>Viridiplantae</taxon>
        <taxon>Streptophyta</taxon>
        <taxon>Embryophyta</taxon>
        <taxon>Tracheophyta</taxon>
        <taxon>Spermatophyta</taxon>
        <taxon>Magnoliopsida</taxon>
        <taxon>eudicotyledons</taxon>
        <taxon>Gunneridae</taxon>
        <taxon>Pentapetalae</taxon>
        <taxon>rosids</taxon>
        <taxon>malvids</taxon>
        <taxon>Malvales</taxon>
        <taxon>Malvaceae</taxon>
        <taxon>Grewioideae</taxon>
        <taxon>Apeibeae</taxon>
        <taxon>Corchorus</taxon>
    </lineage>
</organism>
<dbReference type="Proteomes" id="UP000188268">
    <property type="component" value="Unassembled WGS sequence"/>
</dbReference>
<reference evidence="1 2" key="1">
    <citation type="submission" date="2013-09" db="EMBL/GenBank/DDBJ databases">
        <title>Corchorus capsularis genome sequencing.</title>
        <authorList>
            <person name="Alam M."/>
            <person name="Haque M.S."/>
            <person name="Islam M.S."/>
            <person name="Emdad E.M."/>
            <person name="Islam M.M."/>
            <person name="Ahmed B."/>
            <person name="Halim A."/>
            <person name="Hossen Q.M.M."/>
            <person name="Hossain M.Z."/>
            <person name="Ahmed R."/>
            <person name="Khan M.M."/>
            <person name="Islam R."/>
            <person name="Rashid M.M."/>
            <person name="Khan S.A."/>
            <person name="Rahman M.S."/>
            <person name="Alam M."/>
        </authorList>
    </citation>
    <scope>NUCLEOTIDE SEQUENCE [LARGE SCALE GENOMIC DNA]</scope>
    <source>
        <strain evidence="2">cv. CVL-1</strain>
        <tissue evidence="1">Whole seedling</tissue>
    </source>
</reference>